<dbReference type="Proteomes" id="UP000828390">
    <property type="component" value="Unassembled WGS sequence"/>
</dbReference>
<gene>
    <name evidence="2" type="ORF">DPMN_011230</name>
</gene>
<evidence type="ECO:0000313" key="2">
    <source>
        <dbReference type="EMBL" id="KAH3887214.1"/>
    </source>
</evidence>
<organism evidence="2 3">
    <name type="scientific">Dreissena polymorpha</name>
    <name type="common">Zebra mussel</name>
    <name type="synonym">Mytilus polymorpha</name>
    <dbReference type="NCBI Taxonomy" id="45954"/>
    <lineage>
        <taxon>Eukaryota</taxon>
        <taxon>Metazoa</taxon>
        <taxon>Spiralia</taxon>
        <taxon>Lophotrochozoa</taxon>
        <taxon>Mollusca</taxon>
        <taxon>Bivalvia</taxon>
        <taxon>Autobranchia</taxon>
        <taxon>Heteroconchia</taxon>
        <taxon>Euheterodonta</taxon>
        <taxon>Imparidentia</taxon>
        <taxon>Neoheterodontei</taxon>
        <taxon>Myida</taxon>
        <taxon>Dreissenoidea</taxon>
        <taxon>Dreissenidae</taxon>
        <taxon>Dreissena</taxon>
    </lineage>
</organism>
<dbReference type="AlphaFoldDB" id="A0A9D4N4M4"/>
<protein>
    <submittedName>
        <fullName evidence="2">Uncharacterized protein</fullName>
    </submittedName>
</protein>
<proteinExistence type="predicted"/>
<feature type="region of interest" description="Disordered" evidence="1">
    <location>
        <begin position="282"/>
        <end position="302"/>
    </location>
</feature>
<feature type="compositionally biased region" description="Acidic residues" evidence="1">
    <location>
        <begin position="25"/>
        <end position="36"/>
    </location>
</feature>
<keyword evidence="3" id="KW-1185">Reference proteome</keyword>
<accession>A0A9D4N4M4</accession>
<dbReference type="EMBL" id="JAIWYP010000001">
    <property type="protein sequence ID" value="KAH3887214.1"/>
    <property type="molecule type" value="Genomic_DNA"/>
</dbReference>
<sequence length="302" mass="33963">MSMLLNVLAESLGFSGKSSKTNIDVESEDYSEDSSYEDLPNVSPTKCALQDCMQKELLANFLEQGEQPPALDDISTAEDKDMNESILSHESTTDDFENVYQVNEPAYVLSEVDNHSTLTKINREGDCGKIVAQSFYDAELAVEHTTGNATEKKIQTPESSKSDRMNDTSILKQDDHMQISDVVHKESQYSSESKVFKRITELNSIENSDDNSTDCDDYTVPFSLSKLSGKVDAWDINSDYYSDTDSDTEKFFEHQEMKTTLKFCGKIGVQSELKMQNSVTDFNKLPSSRSSRKCKLQRNSVQ</sequence>
<evidence type="ECO:0000256" key="1">
    <source>
        <dbReference type="SAM" id="MobiDB-lite"/>
    </source>
</evidence>
<feature type="region of interest" description="Disordered" evidence="1">
    <location>
        <begin position="15"/>
        <end position="42"/>
    </location>
</feature>
<reference evidence="2" key="2">
    <citation type="submission" date="2020-11" db="EMBL/GenBank/DDBJ databases">
        <authorList>
            <person name="McCartney M.A."/>
            <person name="Auch B."/>
            <person name="Kono T."/>
            <person name="Mallez S."/>
            <person name="Becker A."/>
            <person name="Gohl D.M."/>
            <person name="Silverstein K.A.T."/>
            <person name="Koren S."/>
            <person name="Bechman K.B."/>
            <person name="Herman A."/>
            <person name="Abrahante J.E."/>
            <person name="Garbe J."/>
        </authorList>
    </citation>
    <scope>NUCLEOTIDE SEQUENCE</scope>
    <source>
        <strain evidence="2">Duluth1</strain>
        <tissue evidence="2">Whole animal</tissue>
    </source>
</reference>
<evidence type="ECO:0000313" key="3">
    <source>
        <dbReference type="Proteomes" id="UP000828390"/>
    </source>
</evidence>
<comment type="caution">
    <text evidence="2">The sequence shown here is derived from an EMBL/GenBank/DDBJ whole genome shotgun (WGS) entry which is preliminary data.</text>
</comment>
<name>A0A9D4N4M4_DREPO</name>
<reference evidence="2" key="1">
    <citation type="journal article" date="2019" name="bioRxiv">
        <title>The Genome of the Zebra Mussel, Dreissena polymorpha: A Resource for Invasive Species Research.</title>
        <authorList>
            <person name="McCartney M.A."/>
            <person name="Auch B."/>
            <person name="Kono T."/>
            <person name="Mallez S."/>
            <person name="Zhang Y."/>
            <person name="Obille A."/>
            <person name="Becker A."/>
            <person name="Abrahante J.E."/>
            <person name="Garbe J."/>
            <person name="Badalamenti J.P."/>
            <person name="Herman A."/>
            <person name="Mangelson H."/>
            <person name="Liachko I."/>
            <person name="Sullivan S."/>
            <person name="Sone E.D."/>
            <person name="Koren S."/>
            <person name="Silverstein K.A.T."/>
            <person name="Beckman K.B."/>
            <person name="Gohl D.M."/>
        </authorList>
    </citation>
    <scope>NUCLEOTIDE SEQUENCE</scope>
    <source>
        <strain evidence="2">Duluth1</strain>
        <tissue evidence="2">Whole animal</tissue>
    </source>
</reference>